<dbReference type="GO" id="GO:0004553">
    <property type="term" value="F:hydrolase activity, hydrolyzing O-glycosyl compounds"/>
    <property type="evidence" value="ECO:0007669"/>
    <property type="project" value="InterPro"/>
</dbReference>
<dbReference type="InterPro" id="IPR006710">
    <property type="entry name" value="Glyco_hydro_43"/>
</dbReference>
<protein>
    <recommendedName>
        <fullName evidence="6">Glycosyl hydrolase, family 43</fullName>
    </recommendedName>
</protein>
<dbReference type="PANTHER" id="PTHR42812">
    <property type="entry name" value="BETA-XYLOSIDASE"/>
    <property type="match status" value="1"/>
</dbReference>
<comment type="similarity">
    <text evidence="1">Belongs to the glycosyl hydrolase 43 family.</text>
</comment>
<accession>E8KK42</accession>
<evidence type="ECO:0000256" key="2">
    <source>
        <dbReference type="ARBA" id="ARBA00022801"/>
    </source>
</evidence>
<dbReference type="SUPFAM" id="SSF75005">
    <property type="entry name" value="Arabinanase/levansucrase/invertase"/>
    <property type="match status" value="1"/>
</dbReference>
<reference evidence="4 5" key="1">
    <citation type="submission" date="2011-01" db="EMBL/GenBank/DDBJ databases">
        <authorList>
            <person name="Muzny D."/>
            <person name="Qin X."/>
            <person name="Deng J."/>
            <person name="Jiang H."/>
            <person name="Liu Y."/>
            <person name="Qu J."/>
            <person name="Song X.-Z."/>
            <person name="Zhang L."/>
            <person name="Thornton R."/>
            <person name="Coyle M."/>
            <person name="Francisco L."/>
            <person name="Jackson L."/>
            <person name="Javaid M."/>
            <person name="Korchina V."/>
            <person name="Kovar C."/>
            <person name="Mata R."/>
            <person name="Mathew T."/>
            <person name="Ngo R."/>
            <person name="Nguyen L."/>
            <person name="Nguyen N."/>
            <person name="Okwuonu G."/>
            <person name="Ongeri F."/>
            <person name="Pham C."/>
            <person name="Simmons D."/>
            <person name="Wilczek-Boney K."/>
            <person name="Hale W."/>
            <person name="Jakkamsetti A."/>
            <person name="Pham P."/>
            <person name="Ruth R."/>
            <person name="San Lucas F."/>
            <person name="Warren J."/>
            <person name="Zhang J."/>
            <person name="Zhao Z."/>
            <person name="Zhou C."/>
            <person name="Zhu D."/>
            <person name="Lee S."/>
            <person name="Bess C."/>
            <person name="Blankenburg K."/>
            <person name="Forbes L."/>
            <person name="Fu Q."/>
            <person name="Gubbala S."/>
            <person name="Hirani K."/>
            <person name="Jayaseelan J.C."/>
            <person name="Lara F."/>
            <person name="Munidasa M."/>
            <person name="Palculict T."/>
            <person name="Patil S."/>
            <person name="Pu L.-L."/>
            <person name="Saada N."/>
            <person name="Tang L."/>
            <person name="Weissenberger G."/>
            <person name="Zhu Y."/>
            <person name="Hemphill L."/>
            <person name="Shang Y."/>
            <person name="Youmans B."/>
            <person name="Ayvaz T."/>
            <person name="Ross M."/>
            <person name="Santibanez J."/>
            <person name="Aqrawi P."/>
            <person name="Gross S."/>
            <person name="Joshi V."/>
            <person name="Fowler G."/>
            <person name="Nazareth L."/>
            <person name="Reid J."/>
            <person name="Worley K."/>
            <person name="Petrosino J."/>
            <person name="Highlander S."/>
            <person name="Gibbs R."/>
        </authorList>
    </citation>
    <scope>NUCLEOTIDE SEQUENCE [LARGE SCALE GENOMIC DNA]</scope>
    <source>
        <strain evidence="4 5">ATCC 25976</strain>
    </source>
</reference>
<dbReference type="InterPro" id="IPR051795">
    <property type="entry name" value="Glycosyl_Hydrlase_43"/>
</dbReference>
<keyword evidence="3" id="KW-0326">Glycosidase</keyword>
<keyword evidence="5" id="KW-1185">Reference proteome</keyword>
<comment type="caution">
    <text evidence="4">The sequence shown here is derived from an EMBL/GenBank/DDBJ whole genome shotgun (WGS) entry which is preliminary data.</text>
</comment>
<evidence type="ECO:0000313" key="5">
    <source>
        <dbReference type="Proteomes" id="UP000005467"/>
    </source>
</evidence>
<dbReference type="PANTHER" id="PTHR42812:SF12">
    <property type="entry name" value="BETA-XYLOSIDASE-RELATED"/>
    <property type="match status" value="1"/>
</dbReference>
<dbReference type="RefSeq" id="WP_005624878.1">
    <property type="nucleotide sequence ID" value="NZ_GL831081.1"/>
</dbReference>
<name>E8KK42_9PAST</name>
<dbReference type="AlphaFoldDB" id="E8KK42"/>
<dbReference type="Proteomes" id="UP000005467">
    <property type="component" value="Unassembled WGS sequence"/>
</dbReference>
<evidence type="ECO:0008006" key="6">
    <source>
        <dbReference type="Google" id="ProtNLM"/>
    </source>
</evidence>
<dbReference type="GO" id="GO:0005975">
    <property type="term" value="P:carbohydrate metabolic process"/>
    <property type="evidence" value="ECO:0007669"/>
    <property type="project" value="InterPro"/>
</dbReference>
<dbReference type="EMBL" id="AEVG01000143">
    <property type="protein sequence ID" value="EFX90734.1"/>
    <property type="molecule type" value="Genomic_DNA"/>
</dbReference>
<evidence type="ECO:0000313" key="4">
    <source>
        <dbReference type="EMBL" id="EFX90734.1"/>
    </source>
</evidence>
<dbReference type="HOGENOM" id="CLU_125883_1_0_6"/>
<gene>
    <name evidence="4" type="ORF">HMPREF0027_2209</name>
</gene>
<evidence type="ECO:0000256" key="1">
    <source>
        <dbReference type="ARBA" id="ARBA00009865"/>
    </source>
</evidence>
<dbReference type="Pfam" id="PF04616">
    <property type="entry name" value="Glyco_hydro_43"/>
    <property type="match status" value="1"/>
</dbReference>
<organism evidence="4 5">
    <name type="scientific">Actinobacillus ureae ATCC 25976</name>
    <dbReference type="NCBI Taxonomy" id="887324"/>
    <lineage>
        <taxon>Bacteria</taxon>
        <taxon>Pseudomonadati</taxon>
        <taxon>Pseudomonadota</taxon>
        <taxon>Gammaproteobacteria</taxon>
        <taxon>Pasteurellales</taxon>
        <taxon>Pasteurellaceae</taxon>
        <taxon>Actinobacillus</taxon>
    </lineage>
</organism>
<proteinExistence type="inferred from homology"/>
<dbReference type="Gene3D" id="2.115.10.20">
    <property type="entry name" value="Glycosyl hydrolase domain, family 43"/>
    <property type="match status" value="1"/>
</dbReference>
<evidence type="ECO:0000256" key="3">
    <source>
        <dbReference type="ARBA" id="ARBA00023295"/>
    </source>
</evidence>
<keyword evidence="2" id="KW-0378">Hydrolase</keyword>
<dbReference type="InterPro" id="IPR023296">
    <property type="entry name" value="Glyco_hydro_beta-prop_sf"/>
</dbReference>
<sequence length="76" mass="8414">MQIQNPILPGFNPDPSIVRVEDTYYIASSTFEWFPGVRIHASKDLVYWNLIKNVLDTTTLLDMKGNPSSGGGDLGT</sequence>